<protein>
    <submittedName>
        <fullName evidence="2">Uncharacterized protein</fullName>
    </submittedName>
</protein>
<feature type="region of interest" description="Disordered" evidence="1">
    <location>
        <begin position="24"/>
        <end position="148"/>
    </location>
</feature>
<dbReference type="Proteomes" id="UP001460270">
    <property type="component" value="Unassembled WGS sequence"/>
</dbReference>
<reference evidence="3" key="1">
    <citation type="submission" date="2024-04" db="EMBL/GenBank/DDBJ databases">
        <title>Salinicola lusitanus LLJ914,a marine bacterium isolated from the Okinawa Trough.</title>
        <authorList>
            <person name="Li J."/>
        </authorList>
    </citation>
    <scope>NUCLEOTIDE SEQUENCE [LARGE SCALE GENOMIC DNA]</scope>
</reference>
<evidence type="ECO:0000313" key="2">
    <source>
        <dbReference type="EMBL" id="KAK7889391.1"/>
    </source>
</evidence>
<evidence type="ECO:0000313" key="3">
    <source>
        <dbReference type="Proteomes" id="UP001460270"/>
    </source>
</evidence>
<feature type="compositionally biased region" description="Basic residues" evidence="1">
    <location>
        <begin position="93"/>
        <end position="106"/>
    </location>
</feature>
<name>A0AAW0N161_9GOBI</name>
<gene>
    <name evidence="2" type="ORF">WMY93_024951</name>
</gene>
<keyword evidence="3" id="KW-1185">Reference proteome</keyword>
<dbReference type="AlphaFoldDB" id="A0AAW0N161"/>
<organism evidence="2 3">
    <name type="scientific">Mugilogobius chulae</name>
    <name type="common">yellowstripe goby</name>
    <dbReference type="NCBI Taxonomy" id="88201"/>
    <lineage>
        <taxon>Eukaryota</taxon>
        <taxon>Metazoa</taxon>
        <taxon>Chordata</taxon>
        <taxon>Craniata</taxon>
        <taxon>Vertebrata</taxon>
        <taxon>Euteleostomi</taxon>
        <taxon>Actinopterygii</taxon>
        <taxon>Neopterygii</taxon>
        <taxon>Teleostei</taxon>
        <taxon>Neoteleostei</taxon>
        <taxon>Acanthomorphata</taxon>
        <taxon>Gobiaria</taxon>
        <taxon>Gobiiformes</taxon>
        <taxon>Gobioidei</taxon>
        <taxon>Gobiidae</taxon>
        <taxon>Gobionellinae</taxon>
        <taxon>Mugilogobius</taxon>
    </lineage>
</organism>
<proteinExistence type="predicted"/>
<accession>A0AAW0N161</accession>
<comment type="caution">
    <text evidence="2">The sequence shown here is derived from an EMBL/GenBank/DDBJ whole genome shotgun (WGS) entry which is preliminary data.</text>
</comment>
<sequence>MQEAFLVHEIMELSVSEREHREGASVLSSASGQSLTESCCKSPPRMHGAKAVMAAEPPSKQDLRERPTIIVESPLRTFPRGANGRQQTGQKKDPRKTKLKKRQRRNPRSEPQSGFISHLPPAEPSKPLLSADTARGGSSESLSSAEQRHVPVAAEVVYTIKHFSVEFMKGLFCEGTTLMTYSEVSMQQL</sequence>
<evidence type="ECO:0000256" key="1">
    <source>
        <dbReference type="SAM" id="MobiDB-lite"/>
    </source>
</evidence>
<feature type="compositionally biased region" description="Polar residues" evidence="1">
    <location>
        <begin position="136"/>
        <end position="145"/>
    </location>
</feature>
<dbReference type="EMBL" id="JBBPFD010000018">
    <property type="protein sequence ID" value="KAK7889391.1"/>
    <property type="molecule type" value="Genomic_DNA"/>
</dbReference>
<feature type="compositionally biased region" description="Polar residues" evidence="1">
    <location>
        <begin position="26"/>
        <end position="39"/>
    </location>
</feature>